<keyword evidence="1" id="KW-1133">Transmembrane helix</keyword>
<dbReference type="Proteomes" id="UP001589733">
    <property type="component" value="Unassembled WGS sequence"/>
</dbReference>
<evidence type="ECO:0000256" key="1">
    <source>
        <dbReference type="SAM" id="Phobius"/>
    </source>
</evidence>
<proteinExistence type="predicted"/>
<name>A0ABV6B0G8_9DEIO</name>
<evidence type="ECO:0000313" key="2">
    <source>
        <dbReference type="EMBL" id="MFB9991956.1"/>
    </source>
</evidence>
<gene>
    <name evidence="2" type="ORF">ACFFLM_08285</name>
</gene>
<accession>A0ABV6B0G8</accession>
<protein>
    <submittedName>
        <fullName evidence="2">Uncharacterized protein</fullName>
    </submittedName>
</protein>
<organism evidence="2 3">
    <name type="scientific">Deinococcus oregonensis</name>
    <dbReference type="NCBI Taxonomy" id="1805970"/>
    <lineage>
        <taxon>Bacteria</taxon>
        <taxon>Thermotogati</taxon>
        <taxon>Deinococcota</taxon>
        <taxon>Deinococci</taxon>
        <taxon>Deinococcales</taxon>
        <taxon>Deinococcaceae</taxon>
        <taxon>Deinococcus</taxon>
    </lineage>
</organism>
<dbReference type="RefSeq" id="WP_380007972.1">
    <property type="nucleotide sequence ID" value="NZ_JBHLYR010000026.1"/>
</dbReference>
<feature type="transmembrane region" description="Helical" evidence="1">
    <location>
        <begin position="44"/>
        <end position="63"/>
    </location>
</feature>
<comment type="caution">
    <text evidence="2">The sequence shown here is derived from an EMBL/GenBank/DDBJ whole genome shotgun (WGS) entry which is preliminary data.</text>
</comment>
<sequence length="97" mass="10106">MTRAHRPRALSRRARLILWLVALALGSLFWAVFCSILGPLWGTVVLVVWITPLLILLGLGFVLRASATVSTGPSGEQSVTVGGIVLSAPTSSGGNGP</sequence>
<reference evidence="2 3" key="1">
    <citation type="submission" date="2024-09" db="EMBL/GenBank/DDBJ databases">
        <authorList>
            <person name="Sun Q."/>
            <person name="Mori K."/>
        </authorList>
    </citation>
    <scope>NUCLEOTIDE SEQUENCE [LARGE SCALE GENOMIC DNA]</scope>
    <source>
        <strain evidence="2 3">JCM 13503</strain>
    </source>
</reference>
<keyword evidence="1" id="KW-0812">Transmembrane</keyword>
<evidence type="ECO:0000313" key="3">
    <source>
        <dbReference type="Proteomes" id="UP001589733"/>
    </source>
</evidence>
<keyword evidence="3" id="KW-1185">Reference proteome</keyword>
<dbReference type="EMBL" id="JBHLYR010000026">
    <property type="protein sequence ID" value="MFB9991956.1"/>
    <property type="molecule type" value="Genomic_DNA"/>
</dbReference>
<keyword evidence="1" id="KW-0472">Membrane</keyword>